<keyword evidence="1" id="KW-0812">Transmembrane</keyword>
<keyword evidence="1" id="KW-0472">Membrane</keyword>
<dbReference type="EMBL" id="SDMR01000007">
    <property type="protein sequence ID" value="TBT95100.1"/>
    <property type="molecule type" value="Genomic_DNA"/>
</dbReference>
<evidence type="ECO:0000313" key="3">
    <source>
        <dbReference type="Proteomes" id="UP000291933"/>
    </source>
</evidence>
<comment type="caution">
    <text evidence="2">The sequence shown here is derived from an EMBL/GenBank/DDBJ whole genome shotgun (WGS) entry which is preliminary data.</text>
</comment>
<keyword evidence="1" id="KW-1133">Transmembrane helix</keyword>
<proteinExistence type="predicted"/>
<accession>A0A4Q9KMB7</accession>
<keyword evidence="3" id="KW-1185">Reference proteome</keyword>
<evidence type="ECO:0000256" key="1">
    <source>
        <dbReference type="SAM" id="Phobius"/>
    </source>
</evidence>
<evidence type="ECO:0000313" key="2">
    <source>
        <dbReference type="EMBL" id="TBT95100.1"/>
    </source>
</evidence>
<dbReference type="RefSeq" id="WP_131171938.1">
    <property type="nucleotide sequence ID" value="NZ_FXTL01000006.1"/>
</dbReference>
<name>A0A4Q9KMB7_PROTD</name>
<gene>
    <name evidence="2" type="ORF">ET996_07530</name>
</gene>
<reference evidence="2 3" key="1">
    <citation type="submission" date="2019-01" db="EMBL/GenBank/DDBJ databases">
        <title>Lactibacter flavus gen. nov., sp. nov., a novel bacterium of the family Propionibacteriaceae isolated from raw milk and dairy products.</title>
        <authorList>
            <person name="Huptas C."/>
            <person name="Wenning M."/>
            <person name="Breitenwieser F."/>
            <person name="Doll E."/>
            <person name="Von Neubeck M."/>
            <person name="Busse H.-J."/>
            <person name="Scherer S."/>
        </authorList>
    </citation>
    <scope>NUCLEOTIDE SEQUENCE [LARGE SCALE GENOMIC DNA]</scope>
    <source>
        <strain evidence="2 3">DSM 22130</strain>
    </source>
</reference>
<dbReference type="AlphaFoldDB" id="A0A4Q9KMB7"/>
<organism evidence="2 3">
    <name type="scientific">Propioniciclava tarda</name>
    <dbReference type="NCBI Taxonomy" id="433330"/>
    <lineage>
        <taxon>Bacteria</taxon>
        <taxon>Bacillati</taxon>
        <taxon>Actinomycetota</taxon>
        <taxon>Actinomycetes</taxon>
        <taxon>Propionibacteriales</taxon>
        <taxon>Propionibacteriaceae</taxon>
        <taxon>Propioniciclava</taxon>
    </lineage>
</organism>
<dbReference type="Proteomes" id="UP000291933">
    <property type="component" value="Unassembled WGS sequence"/>
</dbReference>
<feature type="transmembrane region" description="Helical" evidence="1">
    <location>
        <begin position="38"/>
        <end position="59"/>
    </location>
</feature>
<protein>
    <submittedName>
        <fullName evidence="2">Uncharacterized protein</fullName>
    </submittedName>
</protein>
<sequence>MLTLYIHTRLLLTDALERLTSPPPRRGERGLSESVQTALLVVFAIAAVAIIIVAVTTLLNNKAAIIAGS</sequence>